<feature type="compositionally biased region" description="Basic and acidic residues" evidence="1">
    <location>
        <begin position="85"/>
        <end position="98"/>
    </location>
</feature>
<proteinExistence type="predicted"/>
<protein>
    <submittedName>
        <fullName evidence="2">Uncharacterized protein</fullName>
    </submittedName>
</protein>
<dbReference type="RefSeq" id="WP_241934291.1">
    <property type="nucleotide sequence ID" value="NZ_JALBGC010000001.1"/>
</dbReference>
<dbReference type="Proteomes" id="UP001139193">
    <property type="component" value="Unassembled WGS sequence"/>
</dbReference>
<name>A0A9X1VD91_9BACT</name>
<comment type="caution">
    <text evidence="2">The sequence shown here is derived from an EMBL/GenBank/DDBJ whole genome shotgun (WGS) entry which is preliminary data.</text>
</comment>
<evidence type="ECO:0000313" key="2">
    <source>
        <dbReference type="EMBL" id="MCI1186002.1"/>
    </source>
</evidence>
<gene>
    <name evidence="2" type="ORF">MON38_01120</name>
</gene>
<evidence type="ECO:0000313" key="3">
    <source>
        <dbReference type="Proteomes" id="UP001139193"/>
    </source>
</evidence>
<feature type="region of interest" description="Disordered" evidence="1">
    <location>
        <begin position="79"/>
        <end position="98"/>
    </location>
</feature>
<accession>A0A9X1VD91</accession>
<keyword evidence="3" id="KW-1185">Reference proteome</keyword>
<dbReference type="EMBL" id="JALBGC010000001">
    <property type="protein sequence ID" value="MCI1186002.1"/>
    <property type="molecule type" value="Genomic_DNA"/>
</dbReference>
<organism evidence="2 3">
    <name type="scientific">Hymenobacter cyanobacteriorum</name>
    <dbReference type="NCBI Taxonomy" id="2926463"/>
    <lineage>
        <taxon>Bacteria</taxon>
        <taxon>Pseudomonadati</taxon>
        <taxon>Bacteroidota</taxon>
        <taxon>Cytophagia</taxon>
        <taxon>Cytophagales</taxon>
        <taxon>Hymenobacteraceae</taxon>
        <taxon>Hymenobacter</taxon>
    </lineage>
</organism>
<dbReference type="AlphaFoldDB" id="A0A9X1VD91"/>
<evidence type="ECO:0000256" key="1">
    <source>
        <dbReference type="SAM" id="MobiDB-lite"/>
    </source>
</evidence>
<sequence>MNDPNTMTEIYKNLPWMYSLLKDEPAGVYYLRVVCGSSYLYEVYLRLTEAEVVVFLPAVAAGQPDTLTELAKQVMYHGGQGIPGREYRREARPEPPQS</sequence>
<reference evidence="2" key="1">
    <citation type="submission" date="2022-03" db="EMBL/GenBank/DDBJ databases">
        <title>Bacterial whole genome sequence for Hymenobacter sp. DH14.</title>
        <authorList>
            <person name="Le V."/>
        </authorList>
    </citation>
    <scope>NUCLEOTIDE SEQUENCE</scope>
    <source>
        <strain evidence="2">DH14</strain>
    </source>
</reference>